<dbReference type="Pfam" id="PF12705">
    <property type="entry name" value="PDDEXK_1"/>
    <property type="match status" value="1"/>
</dbReference>
<dbReference type="SUPFAM" id="SSF52540">
    <property type="entry name" value="P-loop containing nucleoside triphosphate hydrolases"/>
    <property type="match status" value="1"/>
</dbReference>
<dbReference type="NCBIfam" id="TIGR03623">
    <property type="entry name" value="probable DNA repair protein"/>
    <property type="match status" value="1"/>
</dbReference>
<feature type="domain" description="PD-(D/E)XK endonuclease-like" evidence="1">
    <location>
        <begin position="587"/>
        <end position="847"/>
    </location>
</feature>
<dbReference type="InterPro" id="IPR019925">
    <property type="entry name" value="DNA_repair_protein_predicted"/>
</dbReference>
<protein>
    <submittedName>
        <fullName evidence="2">Probable DNA repair protein</fullName>
    </submittedName>
</protein>
<evidence type="ECO:0000313" key="3">
    <source>
        <dbReference type="Proteomes" id="UP000243205"/>
    </source>
</evidence>
<dbReference type="EMBL" id="FNAQ01000004">
    <property type="protein sequence ID" value="SDE15128.1"/>
    <property type="molecule type" value="Genomic_DNA"/>
</dbReference>
<evidence type="ECO:0000313" key="2">
    <source>
        <dbReference type="EMBL" id="SDE15128.1"/>
    </source>
</evidence>
<dbReference type="RefSeq" id="WP_092077141.1">
    <property type="nucleotide sequence ID" value="NZ_FNAQ01000004.1"/>
</dbReference>
<gene>
    <name evidence="2" type="ORF">SAMN05661003_10486</name>
</gene>
<evidence type="ECO:0000259" key="1">
    <source>
        <dbReference type="Pfam" id="PF12705"/>
    </source>
</evidence>
<organism evidence="2 3">
    <name type="scientific">Desulfuromonas thiophila</name>
    <dbReference type="NCBI Taxonomy" id="57664"/>
    <lineage>
        <taxon>Bacteria</taxon>
        <taxon>Pseudomonadati</taxon>
        <taxon>Thermodesulfobacteriota</taxon>
        <taxon>Desulfuromonadia</taxon>
        <taxon>Desulfuromonadales</taxon>
        <taxon>Desulfuromonadaceae</taxon>
        <taxon>Desulfuromonas</taxon>
    </lineage>
</organism>
<dbReference type="Gene3D" id="3.90.320.10">
    <property type="match status" value="1"/>
</dbReference>
<dbReference type="InterPro" id="IPR038726">
    <property type="entry name" value="PDDEXK_AddAB-type"/>
</dbReference>
<dbReference type="InterPro" id="IPR011604">
    <property type="entry name" value="PDDEXK-like_dom_sf"/>
</dbReference>
<dbReference type="AlphaFoldDB" id="A0A1G7AJP2"/>
<dbReference type="InterPro" id="IPR027417">
    <property type="entry name" value="P-loop_NTPase"/>
</dbReference>
<accession>A0A1G7AJP2</accession>
<sequence length="862" mass="96020">MALFAQLWPELQAATPIITVNRRLARHLLQHYYEHCRQQAMAWPVPLVEDLASWFVRQLALLGEPGRLLNRPQQQAVWQQVIRDDAARCGLQLLQLGATAEQAMAAHRLSCAYRLVGRYAPARAEEQAFVRWQQAYLVHCRQQDWLDEAALPPYLCQAFAAGRLTPPERLVLAGFDEMAPDLHQLCDQLRQCGCQLIEPAVAAAPPQPPRFRLFDSLNDELTALVDWAAVTPGRRLIVVPRLEALRQPLSRALARRKVAANLSLGRPLSQFGPIQTALRFLSVQEPLARSELSYLLRSPFLAGGCSQREQRVRADLALRQARLRRADCATCVDLLRRQPVDTAAVRLAELLAQQSCCRERLPCSAWAGRFSAWLEQAGWPGERALDSATYQLLESWQEKLLPALCSLDRVLPVCDRRQALAWLEQLADQILFQPEAADEPVQVVGLLESAGLQADALWVMGLHDQELPAALDPQPFLPRWLQQRLDMPRASQDRELRFARQQLQRLAGAASTVCFSCSRRDSADEAAIQRRPSPLLQLQQPPLPEPAGALAAAPPVVALECQNDSRGLPLVTAGDPARGGAALLRDQAHCPFKAYARHRLGLRALEEPAGGFDARQRGTLIHRLLQEFWQQLGSSVALLHRDENACRQLLQQLLADLASSSAGVWPDLQQREFWPLEADRLLELALQWQRLERQRGAFSVEQLEQVCQVSVGPLQLRLICDRLDRSAAGSVLVIDYKTARSSARVLQQLPLLEPQLPLYALYAPLPGPVAGVAFAQLRPDDCRFAALGTLDDLPGVEPLAVGDWRELCQQWRDQIEALAQAVADGAAAVQPAQPQVCRNCDLQPLCRITLRDQQEGSDAEGC</sequence>
<dbReference type="Proteomes" id="UP000243205">
    <property type="component" value="Unassembled WGS sequence"/>
</dbReference>
<keyword evidence="3" id="KW-1185">Reference proteome</keyword>
<proteinExistence type="predicted"/>
<reference evidence="3" key="1">
    <citation type="submission" date="2016-10" db="EMBL/GenBank/DDBJ databases">
        <authorList>
            <person name="Varghese N."/>
            <person name="Submissions S."/>
        </authorList>
    </citation>
    <scope>NUCLEOTIDE SEQUENCE [LARGE SCALE GENOMIC DNA]</scope>
    <source>
        <strain evidence="3">DSM 8987</strain>
    </source>
</reference>
<name>A0A1G7AJP2_9BACT</name>
<dbReference type="STRING" id="57664.SAMN05661003_10486"/>
<dbReference type="OrthoDB" id="9761147at2"/>